<dbReference type="EMBL" id="CP016181">
    <property type="protein sequence ID" value="AWY01786.1"/>
    <property type="molecule type" value="Genomic_DNA"/>
</dbReference>
<dbReference type="Proteomes" id="UP000249898">
    <property type="component" value="Chromosome"/>
</dbReference>
<name>A0A2Z4PW37_9GAMM</name>
<reference evidence="1 2" key="1">
    <citation type="submission" date="2016-06" db="EMBL/GenBank/DDBJ databases">
        <title>The sequenced genome of the ice-adhering bacterium Marinomonas primoryensis, from Antarctica.</title>
        <authorList>
            <person name="Graham L."/>
            <person name="Vance T.D.R."/>
            <person name="Davies P.L."/>
        </authorList>
    </citation>
    <scope>NUCLEOTIDE SEQUENCE [LARGE SCALE GENOMIC DNA]</scope>
    <source>
        <strain evidence="1 2">AceL</strain>
    </source>
</reference>
<accession>A0A2Z4PW37</accession>
<protein>
    <submittedName>
        <fullName evidence="1">Uncharacterized protein</fullName>
    </submittedName>
</protein>
<sequence length="628" mass="70473">MVRLDNGLTDLSLSVSQVEIALRDYAYSPQFGLEKLRLALLSMPKNTDLNTSNNAYHDRFSSFLDAVDGLLASGSPYSEYYHTAFFSAADALFQVAIGSQFGLDRMLQLDHLLSLERSCWVAILSLSDDKTRSPMYVDYEARLVEVSASTDPISVDVYLEALSSSGRVSFQLDAIKGSFLEGRFLLASVQSLSWLQARFPLLQWQQAFGNNEEESLKELCKLNFLPLFQNVSLKRDYRYRLLGLSEDRLKTLFYQMFGSLFPSDLFNVEQRDRFVPASQNVIPFEHDAGVAYFPIRHGGSVYVGSESIKGDGQKLSYLACLGHDFLSYFLYEIDTSFGRFVFDEAECIGAYVVSEKDLFVLGGDLWLGVEGAVKAQVVLDMPFLSSNDTAYCILPRYIVQVLVVKQGELYFAVPYSTLDKIEGVCSRMPAPHSWVKNIWLNPQNIPLLEPCLVNIDEPSLEYGWPEENKPTHPSKNGYYLGRVCGRMFCVKAELVSALLPYQSPFSLTFFDGGERNLASFIINDGYCFDKVVSKIFLDGLLSMSHEVPGFSVILECLGESVVLPFTTCDWRTSLPSGEYVREFSLPPKLIGGDDEMSHYSSMQDDIIVIDKKNYLSFVAGVWPSSSLA</sequence>
<proteinExistence type="predicted"/>
<evidence type="ECO:0000313" key="1">
    <source>
        <dbReference type="EMBL" id="AWY01786.1"/>
    </source>
</evidence>
<evidence type="ECO:0000313" key="2">
    <source>
        <dbReference type="Proteomes" id="UP000249898"/>
    </source>
</evidence>
<dbReference type="OrthoDB" id="6093488at2"/>
<organism evidence="1 2">
    <name type="scientific">Marinomonas primoryensis</name>
    <dbReference type="NCBI Taxonomy" id="178399"/>
    <lineage>
        <taxon>Bacteria</taxon>
        <taxon>Pseudomonadati</taxon>
        <taxon>Pseudomonadota</taxon>
        <taxon>Gammaproteobacteria</taxon>
        <taxon>Oceanospirillales</taxon>
        <taxon>Oceanospirillaceae</taxon>
        <taxon>Marinomonas</taxon>
    </lineage>
</organism>
<dbReference type="AlphaFoldDB" id="A0A2Z4PW37"/>
<gene>
    <name evidence="1" type="ORF">A8139_18835</name>
</gene>
<dbReference type="RefSeq" id="WP_112140567.1">
    <property type="nucleotide sequence ID" value="NZ_CP016181.1"/>
</dbReference>